<dbReference type="STRING" id="3988.B9RRY3"/>
<dbReference type="Proteomes" id="UP000008311">
    <property type="component" value="Unassembled WGS sequence"/>
</dbReference>
<evidence type="ECO:0000256" key="4">
    <source>
        <dbReference type="ARBA" id="ARBA00023159"/>
    </source>
</evidence>
<dbReference type="FunFam" id="3.30.730.10:FF:000001">
    <property type="entry name" value="Ethylene-responsive transcription factor 2"/>
    <property type="match status" value="1"/>
</dbReference>
<dbReference type="GO" id="GO:0003700">
    <property type="term" value="F:DNA-binding transcription factor activity"/>
    <property type="evidence" value="ECO:0007669"/>
    <property type="project" value="InterPro"/>
</dbReference>
<dbReference type="SMART" id="SM00380">
    <property type="entry name" value="AP2"/>
    <property type="match status" value="1"/>
</dbReference>
<keyword evidence="3" id="KW-0238">DNA-binding</keyword>
<evidence type="ECO:0000256" key="1">
    <source>
        <dbReference type="ARBA" id="ARBA00004123"/>
    </source>
</evidence>
<dbReference type="PRINTS" id="PR00367">
    <property type="entry name" value="ETHRSPELEMNT"/>
</dbReference>
<evidence type="ECO:0000256" key="8">
    <source>
        <dbReference type="SAM" id="MobiDB-lite"/>
    </source>
</evidence>
<dbReference type="PANTHER" id="PTHR31985:SF259">
    <property type="entry name" value="DEHYDRATION-RESPONSIVE ELEMENT-BINDING PROTEIN 3"/>
    <property type="match status" value="1"/>
</dbReference>
<dbReference type="AlphaFoldDB" id="B9RRY3"/>
<gene>
    <name evidence="10" type="ORF">RCOM_0799320</name>
</gene>
<organism evidence="10 11">
    <name type="scientific">Ricinus communis</name>
    <name type="common">Castor bean</name>
    <dbReference type="NCBI Taxonomy" id="3988"/>
    <lineage>
        <taxon>Eukaryota</taxon>
        <taxon>Viridiplantae</taxon>
        <taxon>Streptophyta</taxon>
        <taxon>Embryophyta</taxon>
        <taxon>Tracheophyta</taxon>
        <taxon>Spermatophyta</taxon>
        <taxon>Magnoliopsida</taxon>
        <taxon>eudicotyledons</taxon>
        <taxon>Gunneridae</taxon>
        <taxon>Pentapetalae</taxon>
        <taxon>rosids</taxon>
        <taxon>fabids</taxon>
        <taxon>Malpighiales</taxon>
        <taxon>Euphorbiaceae</taxon>
        <taxon>Acalyphoideae</taxon>
        <taxon>Acalypheae</taxon>
        <taxon>Ricinus</taxon>
    </lineage>
</organism>
<keyword evidence="11" id="KW-1185">Reference proteome</keyword>
<dbReference type="GO" id="GO:0005634">
    <property type="term" value="C:nucleus"/>
    <property type="evidence" value="ECO:0007669"/>
    <property type="project" value="UniProtKB-SubCell"/>
</dbReference>
<keyword evidence="4" id="KW-0010">Activator</keyword>
<evidence type="ECO:0000313" key="10">
    <source>
        <dbReference type="EMBL" id="EEF45843.1"/>
    </source>
</evidence>
<dbReference type="PROSITE" id="PS51032">
    <property type="entry name" value="AP2_ERF"/>
    <property type="match status" value="1"/>
</dbReference>
<proteinExistence type="inferred from homology"/>
<dbReference type="InterPro" id="IPR036955">
    <property type="entry name" value="AP2/ERF_dom_sf"/>
</dbReference>
<keyword evidence="2" id="KW-0805">Transcription regulation</keyword>
<dbReference type="InterPro" id="IPR016177">
    <property type="entry name" value="DNA-bd_dom_sf"/>
</dbReference>
<evidence type="ECO:0000256" key="7">
    <source>
        <dbReference type="ARBA" id="ARBA00024343"/>
    </source>
</evidence>
<evidence type="ECO:0000256" key="5">
    <source>
        <dbReference type="ARBA" id="ARBA00023163"/>
    </source>
</evidence>
<dbReference type="eggNOG" id="ENOG502RNX7">
    <property type="taxonomic scope" value="Eukaryota"/>
</dbReference>
<feature type="region of interest" description="Disordered" evidence="8">
    <location>
        <begin position="1"/>
        <end position="40"/>
    </location>
</feature>
<feature type="domain" description="AP2/ERF" evidence="9">
    <location>
        <begin position="52"/>
        <end position="109"/>
    </location>
</feature>
<evidence type="ECO:0000256" key="6">
    <source>
        <dbReference type="ARBA" id="ARBA00023242"/>
    </source>
</evidence>
<dbReference type="EMBL" id="EQ973807">
    <property type="protein sequence ID" value="EEF45843.1"/>
    <property type="molecule type" value="Genomic_DNA"/>
</dbReference>
<dbReference type="InParanoid" id="B9RRY3"/>
<reference evidence="11" key="1">
    <citation type="journal article" date="2010" name="Nat. Biotechnol.">
        <title>Draft genome sequence of the oilseed species Ricinus communis.</title>
        <authorList>
            <person name="Chan A.P."/>
            <person name="Crabtree J."/>
            <person name="Zhao Q."/>
            <person name="Lorenzi H."/>
            <person name="Orvis J."/>
            <person name="Puiu D."/>
            <person name="Melake-Berhan A."/>
            <person name="Jones K.M."/>
            <person name="Redman J."/>
            <person name="Chen G."/>
            <person name="Cahoon E.B."/>
            <person name="Gedil M."/>
            <person name="Stanke M."/>
            <person name="Haas B.J."/>
            <person name="Wortman J.R."/>
            <person name="Fraser-Liggett C.M."/>
            <person name="Ravel J."/>
            <person name="Rabinowicz P.D."/>
        </authorList>
    </citation>
    <scope>NUCLEOTIDE SEQUENCE [LARGE SCALE GENOMIC DNA]</scope>
    <source>
        <strain evidence="11">cv. Hale</strain>
    </source>
</reference>
<feature type="compositionally biased region" description="Polar residues" evidence="8">
    <location>
        <begin position="1"/>
        <end position="20"/>
    </location>
</feature>
<dbReference type="InterPro" id="IPR051032">
    <property type="entry name" value="AP2/ERF_TF_ERF_subfamily"/>
</dbReference>
<comment type="subcellular location">
    <subcellularLocation>
        <location evidence="1">Nucleus</location>
    </subcellularLocation>
</comment>
<dbReference type="Pfam" id="PF00847">
    <property type="entry name" value="AP2"/>
    <property type="match status" value="1"/>
</dbReference>
<dbReference type="InterPro" id="IPR001471">
    <property type="entry name" value="AP2/ERF_dom"/>
</dbReference>
<sequence length="270" mass="29452">MKNEKALSTSNKAANFASKTQRQEALVEEQQDPESPTNKKIKRIRDTNKHPVYRGVRMRNWGKWVSEIREPRKKSRIWLGTFPTPEMAARAHDVAALSIKGNSAILNFPELADSLPRPASLAPRDVQIAAAKAAQMDTFDKKITDSTAATPMTATTTTSSSSLSLSSSDSCLSSLVSAMDLSTTGPEEELSEIVELPSLGTSYESSELRSDFVYVDSVDGWVYPPPWLEESHVGGGGCLFDDLTVAIEGLMPNLSTASSSSFGQGWFWNN</sequence>
<dbReference type="PANTHER" id="PTHR31985">
    <property type="entry name" value="ETHYLENE-RESPONSIVE TRANSCRIPTION FACTOR ERF042-RELATED"/>
    <property type="match status" value="1"/>
</dbReference>
<evidence type="ECO:0000256" key="2">
    <source>
        <dbReference type="ARBA" id="ARBA00023015"/>
    </source>
</evidence>
<keyword evidence="6" id="KW-0539">Nucleus</keyword>
<evidence type="ECO:0000313" key="11">
    <source>
        <dbReference type="Proteomes" id="UP000008311"/>
    </source>
</evidence>
<dbReference type="SUPFAM" id="SSF54171">
    <property type="entry name" value="DNA-binding domain"/>
    <property type="match status" value="1"/>
</dbReference>
<dbReference type="CDD" id="cd00018">
    <property type="entry name" value="AP2"/>
    <property type="match status" value="1"/>
</dbReference>
<evidence type="ECO:0000256" key="3">
    <source>
        <dbReference type="ARBA" id="ARBA00023125"/>
    </source>
</evidence>
<dbReference type="FunCoup" id="B9RRY3">
    <property type="interactions" value="21"/>
</dbReference>
<dbReference type="GO" id="GO:0003677">
    <property type="term" value="F:DNA binding"/>
    <property type="evidence" value="ECO:0007669"/>
    <property type="project" value="UniProtKB-KW"/>
</dbReference>
<accession>B9RRY3</accession>
<protein>
    <submittedName>
        <fullName evidence="10">Transcriptional factor TINY, putative</fullName>
    </submittedName>
</protein>
<comment type="similarity">
    <text evidence="7">Belongs to the AP2/ERF transcription factor family. ERF subfamily.</text>
</comment>
<dbReference type="Gene3D" id="3.30.730.10">
    <property type="entry name" value="AP2/ERF domain"/>
    <property type="match status" value="1"/>
</dbReference>
<name>B9RRY3_RICCO</name>
<keyword evidence="5" id="KW-0804">Transcription</keyword>
<evidence type="ECO:0000259" key="9">
    <source>
        <dbReference type="PROSITE" id="PS51032"/>
    </source>
</evidence>